<dbReference type="GO" id="GO:0000785">
    <property type="term" value="C:chromatin"/>
    <property type="evidence" value="ECO:0007669"/>
    <property type="project" value="TreeGrafter"/>
</dbReference>
<feature type="region of interest" description="Disordered" evidence="1">
    <location>
        <begin position="528"/>
        <end position="572"/>
    </location>
</feature>
<keyword evidence="2" id="KW-1133">Transmembrane helix</keyword>
<dbReference type="AlphaFoldDB" id="A0A8H4TYF9"/>
<proteinExistence type="predicted"/>
<evidence type="ECO:0000313" key="5">
    <source>
        <dbReference type="Proteomes" id="UP000635477"/>
    </source>
</evidence>
<feature type="region of interest" description="Disordered" evidence="1">
    <location>
        <begin position="448"/>
        <end position="474"/>
    </location>
</feature>
<name>A0A8H4TYF9_9HYPO</name>
<feature type="compositionally biased region" description="Polar residues" evidence="1">
    <location>
        <begin position="349"/>
        <end position="361"/>
    </location>
</feature>
<dbReference type="OrthoDB" id="5572782at2759"/>
<feature type="compositionally biased region" description="Basic and acidic residues" evidence="1">
    <location>
        <begin position="324"/>
        <end position="348"/>
    </location>
</feature>
<keyword evidence="5" id="KW-1185">Reference proteome</keyword>
<accession>A0A8H4TYF9</accession>
<feature type="compositionally biased region" description="Low complexity" evidence="1">
    <location>
        <begin position="850"/>
        <end position="864"/>
    </location>
</feature>
<evidence type="ECO:0000256" key="1">
    <source>
        <dbReference type="SAM" id="MobiDB-lite"/>
    </source>
</evidence>
<evidence type="ECO:0000313" key="4">
    <source>
        <dbReference type="EMBL" id="KAF4966263.1"/>
    </source>
</evidence>
<dbReference type="EMBL" id="JABEYC010001327">
    <property type="protein sequence ID" value="KAF4966263.1"/>
    <property type="molecule type" value="Genomic_DNA"/>
</dbReference>
<feature type="region of interest" description="Disordered" evidence="1">
    <location>
        <begin position="880"/>
        <end position="907"/>
    </location>
</feature>
<dbReference type="PANTHER" id="PTHR43941:SF1">
    <property type="entry name" value="STRUCTURAL MAINTENANCE OF CHROMOSOMES PROTEIN 2"/>
    <property type="match status" value="1"/>
</dbReference>
<feature type="compositionally biased region" description="Basic and acidic residues" evidence="1">
    <location>
        <begin position="1124"/>
        <end position="1143"/>
    </location>
</feature>
<feature type="compositionally biased region" description="Basic and acidic residues" evidence="1">
    <location>
        <begin position="925"/>
        <end position="958"/>
    </location>
</feature>
<feature type="region of interest" description="Disordered" evidence="1">
    <location>
        <begin position="324"/>
        <end position="434"/>
    </location>
</feature>
<dbReference type="SMART" id="SM00060">
    <property type="entry name" value="FN3"/>
    <property type="match status" value="1"/>
</dbReference>
<keyword evidence="2" id="KW-0472">Membrane</keyword>
<dbReference type="Gene3D" id="2.60.40.10">
    <property type="entry name" value="Immunoglobulins"/>
    <property type="match status" value="1"/>
</dbReference>
<feature type="compositionally biased region" description="Low complexity" evidence="1">
    <location>
        <begin position="1030"/>
        <end position="1041"/>
    </location>
</feature>
<feature type="region of interest" description="Disordered" evidence="1">
    <location>
        <begin position="922"/>
        <end position="1143"/>
    </location>
</feature>
<sequence>MSWELPVLTTLILSVLGFWWVYSPRASYQKALLYALLCGLTVLVDPRRLLEHMSPASIEALLDFRIHVLLIHHFKMVLTLGAVVWLLHRSWQTLWKPVPDLINILGVDVPEPPDVSLAGIRSDAATLSWTRPNSNRPVQKYTIQVNGVQVGDSPGNEVAITVTGLKPDHFYNIRVVAVGLNNFQAGSQVLRLRTFGKDGKPQLGNSRLPTSFANNHHPRPKTGDETDDSDSLKKPPVPSVEAAAVLDGNNTSASDLTSAAPGQRRNTVNRRHSPSVASLDQPQIKLPSVDGPEMSLDELNRRFESTRKEVDETLIQYAKEETELRQQEEELKLEKDSKRQALKEKEEQTAQLKASVRTTMEQMRAAEKERARKEQQLKDKETKKSKIRDTATKLESEMERMKKEREGFEAQKKELEAKRDEQGQELDDSNAELQEKCAELEAELKDKGKQLQDLKAAREHLPGGDDEQWKENDAHVRKEWEARRKELHNQLVAETKKGHHLDQHIRVLGEQLSIQHQSGLAFFNNQPDPTAMEFEPSATSQNKRHSGNSNSISNLNMSSPPNQFGIHEDSFPAPSGFTRAGFGPALFMDMSANHHDDHQSESDFRAGGGPLSPTAHALLPSGIFDETFEDAEERQPHSHFLPDAITAGERDNPQSPSSSDGRSLNFFSSPHGSSHNLPFPQYADTDTRSLNLNASPPGPPPSGHRLTSLLSNFQRSKAPKTTDEEGPPIGTLKPGQSQSFPRGTDDHELPGNRRRISFSWMNRHSGPEASRTSAMPGSRPFSARRLIPFASSAGNLAGDRDSPNSRPASISSSDLPRPSTDSGSIWGAPGDFSIMTKSRLWTTNEGRWTSRNGSRRPSLGGSPSALETTLASADDEILDDDDLLDPYTSPSQVGVIGTRPPSHRLSMSQRLNPAAPTFMATIFGARDRDASPEKERLRGKDRERHRDKSKEGRSKGKEALTPTIEVPPMLDDSPPDSRMSRDTLSVHTQLSVSESHESLNLDMMASNSTTDNNPASHKDPENVVKKLFRKGSSSKFSLSSRLGKDSGLFKKGPGSATYSEKNLSADHRSSIGDLDDLGEDISQLGRSYDSMASSPSLGTGSFRSKDPKEGRMGSWRFSMKKKGKEVAAKEKESLEIERPAEGE</sequence>
<evidence type="ECO:0000256" key="2">
    <source>
        <dbReference type="SAM" id="Phobius"/>
    </source>
</evidence>
<feature type="compositionally biased region" description="Polar residues" evidence="1">
    <location>
        <begin position="248"/>
        <end position="257"/>
    </location>
</feature>
<dbReference type="PANTHER" id="PTHR43941">
    <property type="entry name" value="STRUCTURAL MAINTENANCE OF CHROMOSOMES PROTEIN 2"/>
    <property type="match status" value="1"/>
</dbReference>
<gene>
    <name evidence="4" type="ORF">FZEAL_10673</name>
</gene>
<dbReference type="GO" id="GO:0007076">
    <property type="term" value="P:mitotic chromosome condensation"/>
    <property type="evidence" value="ECO:0007669"/>
    <property type="project" value="TreeGrafter"/>
</dbReference>
<keyword evidence="2" id="KW-0812">Transmembrane</keyword>
<dbReference type="GO" id="GO:0003682">
    <property type="term" value="F:chromatin binding"/>
    <property type="evidence" value="ECO:0007669"/>
    <property type="project" value="TreeGrafter"/>
</dbReference>
<evidence type="ECO:0000259" key="3">
    <source>
        <dbReference type="PROSITE" id="PS50853"/>
    </source>
</evidence>
<feature type="compositionally biased region" description="Polar residues" evidence="1">
    <location>
        <begin position="1090"/>
        <end position="1102"/>
    </location>
</feature>
<dbReference type="PROSITE" id="PS50853">
    <property type="entry name" value="FN3"/>
    <property type="match status" value="1"/>
</dbReference>
<dbReference type="CDD" id="cd00063">
    <property type="entry name" value="FN3"/>
    <property type="match status" value="1"/>
</dbReference>
<feature type="region of interest" description="Disordered" evidence="1">
    <location>
        <begin position="643"/>
        <end position="780"/>
    </location>
</feature>
<feature type="compositionally biased region" description="Basic and acidic residues" evidence="1">
    <location>
        <begin position="594"/>
        <end position="604"/>
    </location>
</feature>
<reference evidence="4" key="1">
    <citation type="journal article" date="2020" name="BMC Genomics">
        <title>Correction to: Identification and distribution of gene clusters required for synthesis of sphingolipid metabolism inhibitors in diverse species of the filamentous fungus Fusarium.</title>
        <authorList>
            <person name="Kim H.S."/>
            <person name="Lohmar J.M."/>
            <person name="Busman M."/>
            <person name="Brown D.W."/>
            <person name="Naumann T.A."/>
            <person name="Divon H.H."/>
            <person name="Lysoe E."/>
            <person name="Uhlig S."/>
            <person name="Proctor R.H."/>
        </authorList>
    </citation>
    <scope>NUCLEOTIDE SEQUENCE</scope>
    <source>
        <strain evidence="4">NRRL 22465</strain>
    </source>
</reference>
<feature type="compositionally biased region" description="Polar residues" evidence="1">
    <location>
        <begin position="983"/>
        <end position="993"/>
    </location>
</feature>
<dbReference type="InterPro" id="IPR003961">
    <property type="entry name" value="FN3_dom"/>
</dbReference>
<reference evidence="4" key="2">
    <citation type="submission" date="2020-05" db="EMBL/GenBank/DDBJ databases">
        <authorList>
            <person name="Kim H.-S."/>
            <person name="Proctor R.H."/>
            <person name="Brown D.W."/>
        </authorList>
    </citation>
    <scope>NUCLEOTIDE SEQUENCE</scope>
    <source>
        <strain evidence="4">NRRL 22465</strain>
    </source>
</reference>
<feature type="region of interest" description="Disordered" evidence="1">
    <location>
        <begin position="793"/>
        <end position="830"/>
    </location>
</feature>
<protein>
    <recommendedName>
        <fullName evidence="3">Fibronectin type-III domain-containing protein</fullName>
    </recommendedName>
</protein>
<feature type="region of interest" description="Disordered" evidence="1">
    <location>
        <begin position="594"/>
        <end position="617"/>
    </location>
</feature>
<dbReference type="GO" id="GO:0000796">
    <property type="term" value="C:condensin complex"/>
    <property type="evidence" value="ECO:0007669"/>
    <property type="project" value="TreeGrafter"/>
</dbReference>
<feature type="compositionally biased region" description="Polar residues" evidence="1">
    <location>
        <begin position="203"/>
        <end position="214"/>
    </location>
</feature>
<feature type="compositionally biased region" description="Low complexity" evidence="1">
    <location>
        <begin position="804"/>
        <end position="813"/>
    </location>
</feature>
<feature type="transmembrane region" description="Helical" evidence="2">
    <location>
        <begin position="66"/>
        <end position="87"/>
    </location>
</feature>
<dbReference type="GO" id="GO:0000793">
    <property type="term" value="C:condensed chromosome"/>
    <property type="evidence" value="ECO:0007669"/>
    <property type="project" value="TreeGrafter"/>
</dbReference>
<feature type="region of interest" description="Disordered" evidence="1">
    <location>
        <begin position="843"/>
        <end position="866"/>
    </location>
</feature>
<comment type="caution">
    <text evidence="4">The sequence shown here is derived from an EMBL/GenBank/DDBJ whole genome shotgun (WGS) entry which is preliminary data.</text>
</comment>
<feature type="compositionally biased region" description="Basic and acidic residues" evidence="1">
    <location>
        <begin position="364"/>
        <end position="422"/>
    </location>
</feature>
<feature type="domain" description="Fibronectin type-III" evidence="3">
    <location>
        <begin position="109"/>
        <end position="197"/>
    </location>
</feature>
<feature type="transmembrane region" description="Helical" evidence="2">
    <location>
        <begin position="5"/>
        <end position="22"/>
    </location>
</feature>
<dbReference type="Proteomes" id="UP000635477">
    <property type="component" value="Unassembled WGS sequence"/>
</dbReference>
<dbReference type="InterPro" id="IPR036116">
    <property type="entry name" value="FN3_sf"/>
</dbReference>
<dbReference type="Pfam" id="PF00041">
    <property type="entry name" value="fn3"/>
    <property type="match status" value="1"/>
</dbReference>
<feature type="region of interest" description="Disordered" evidence="1">
    <location>
        <begin position="198"/>
        <end position="292"/>
    </location>
</feature>
<organism evidence="4 5">
    <name type="scientific">Fusarium zealandicum</name>
    <dbReference type="NCBI Taxonomy" id="1053134"/>
    <lineage>
        <taxon>Eukaryota</taxon>
        <taxon>Fungi</taxon>
        <taxon>Dikarya</taxon>
        <taxon>Ascomycota</taxon>
        <taxon>Pezizomycotina</taxon>
        <taxon>Sordariomycetes</taxon>
        <taxon>Hypocreomycetidae</taxon>
        <taxon>Hypocreales</taxon>
        <taxon>Nectriaceae</taxon>
        <taxon>Fusarium</taxon>
        <taxon>Fusarium staphyleae species complex</taxon>
    </lineage>
</organism>
<dbReference type="InterPro" id="IPR013783">
    <property type="entry name" value="Ig-like_fold"/>
</dbReference>
<feature type="compositionally biased region" description="Low complexity" evidence="1">
    <location>
        <begin position="547"/>
        <end position="562"/>
    </location>
</feature>
<feature type="compositionally biased region" description="Polar residues" evidence="1">
    <location>
        <begin position="1005"/>
        <end position="1015"/>
    </location>
</feature>
<dbReference type="SUPFAM" id="SSF49265">
    <property type="entry name" value="Fibronectin type III"/>
    <property type="match status" value="1"/>
</dbReference>
<feature type="compositionally biased region" description="Polar residues" evidence="1">
    <location>
        <begin position="653"/>
        <end position="676"/>
    </location>
</feature>